<sequence length="74" mass="8316">MAQWIRRLTTNQEIPGSTPGSLTSLFFTPRSRSFKTTNRMPAFNLCVVMNTSNQGNGKVRPDQTGFGQDSYLCR</sequence>
<proteinExistence type="predicted"/>
<keyword evidence="3" id="KW-1185">Reference proteome</keyword>
<dbReference type="EMBL" id="PJQL01001200">
    <property type="protein sequence ID" value="RCH89950.1"/>
    <property type="molecule type" value="Genomic_DNA"/>
</dbReference>
<reference evidence="2 3" key="1">
    <citation type="journal article" date="2018" name="G3 (Bethesda)">
        <title>Phylogenetic and Phylogenomic Definition of Rhizopus Species.</title>
        <authorList>
            <person name="Gryganskyi A.P."/>
            <person name="Golan J."/>
            <person name="Dolatabadi S."/>
            <person name="Mondo S."/>
            <person name="Robb S."/>
            <person name="Idnurm A."/>
            <person name="Muszewska A."/>
            <person name="Steczkiewicz K."/>
            <person name="Masonjones S."/>
            <person name="Liao H.L."/>
            <person name="Gajdeczka M.T."/>
            <person name="Anike F."/>
            <person name="Vuek A."/>
            <person name="Anishchenko I.M."/>
            <person name="Voigt K."/>
            <person name="de Hoog G.S."/>
            <person name="Smith M.E."/>
            <person name="Heitman J."/>
            <person name="Vilgalys R."/>
            <person name="Stajich J.E."/>
        </authorList>
    </citation>
    <scope>NUCLEOTIDE SEQUENCE [LARGE SCALE GENOMIC DNA]</scope>
    <source>
        <strain evidence="2 3">CBS 357.93</strain>
    </source>
</reference>
<evidence type="ECO:0000256" key="1">
    <source>
        <dbReference type="SAM" id="MobiDB-lite"/>
    </source>
</evidence>
<feature type="region of interest" description="Disordered" evidence="1">
    <location>
        <begin position="54"/>
        <end position="74"/>
    </location>
</feature>
<dbReference type="OrthoDB" id="4368495at2759"/>
<evidence type="ECO:0000313" key="3">
    <source>
        <dbReference type="Proteomes" id="UP000252139"/>
    </source>
</evidence>
<name>A0A367JJ37_RHIAZ</name>
<accession>A0A367JJ37</accession>
<dbReference type="AlphaFoldDB" id="A0A367JJ37"/>
<evidence type="ECO:0000313" key="2">
    <source>
        <dbReference type="EMBL" id="RCH89950.1"/>
    </source>
</evidence>
<protein>
    <submittedName>
        <fullName evidence="2">Uncharacterized protein</fullName>
    </submittedName>
</protein>
<dbReference type="Proteomes" id="UP000252139">
    <property type="component" value="Unassembled WGS sequence"/>
</dbReference>
<gene>
    <name evidence="2" type="ORF">CU097_011418</name>
</gene>
<organism evidence="2 3">
    <name type="scientific">Rhizopus azygosporus</name>
    <name type="common">Rhizopus microsporus var. azygosporus</name>
    <dbReference type="NCBI Taxonomy" id="86630"/>
    <lineage>
        <taxon>Eukaryota</taxon>
        <taxon>Fungi</taxon>
        <taxon>Fungi incertae sedis</taxon>
        <taxon>Mucoromycota</taxon>
        <taxon>Mucoromycotina</taxon>
        <taxon>Mucoromycetes</taxon>
        <taxon>Mucorales</taxon>
        <taxon>Mucorineae</taxon>
        <taxon>Rhizopodaceae</taxon>
        <taxon>Rhizopus</taxon>
    </lineage>
</organism>
<comment type="caution">
    <text evidence="2">The sequence shown here is derived from an EMBL/GenBank/DDBJ whole genome shotgun (WGS) entry which is preliminary data.</text>
</comment>